<comment type="function">
    <text evidence="1">May have a structural role to stabilize the lipid body during desiccation of the seed by preventing coalescence of the oil. Probably interacts with both lipid and phospholipid moieties of lipid bodies. May also provide recognition signals for specific lipase anchorage in lipolysis during seedling growth.</text>
</comment>
<dbReference type="GO" id="GO:0019915">
    <property type="term" value="P:lipid storage"/>
    <property type="evidence" value="ECO:0007669"/>
    <property type="project" value="TreeGrafter"/>
</dbReference>
<dbReference type="GO" id="GO:0012511">
    <property type="term" value="C:monolayer-surrounded lipid storage body"/>
    <property type="evidence" value="ECO:0007669"/>
    <property type="project" value="InterPro"/>
</dbReference>
<gene>
    <name evidence="10" type="ORF">MKW94_022304</name>
</gene>
<evidence type="ECO:0000256" key="4">
    <source>
        <dbReference type="ARBA" id="ARBA00022692"/>
    </source>
</evidence>
<comment type="similarity">
    <text evidence="2 7">Belongs to the oleosin family.</text>
</comment>
<dbReference type="Proteomes" id="UP001177140">
    <property type="component" value="Unassembled WGS sequence"/>
</dbReference>
<protein>
    <recommendedName>
        <fullName evidence="7">Oleosin</fullName>
    </recommendedName>
</protein>
<evidence type="ECO:0000256" key="2">
    <source>
        <dbReference type="ARBA" id="ARBA00010858"/>
    </source>
</evidence>
<dbReference type="InterPro" id="IPR000136">
    <property type="entry name" value="Oleosin"/>
</dbReference>
<dbReference type="EMBL" id="JAJJMA010323924">
    <property type="protein sequence ID" value="MCL7050126.1"/>
    <property type="molecule type" value="Genomic_DNA"/>
</dbReference>
<dbReference type="PANTHER" id="PTHR33203:SF44">
    <property type="entry name" value="OLEOSIN 20.3 KDA"/>
    <property type="match status" value="1"/>
</dbReference>
<evidence type="ECO:0000256" key="9">
    <source>
        <dbReference type="SAM" id="Phobius"/>
    </source>
</evidence>
<reference evidence="10" key="1">
    <citation type="submission" date="2022-03" db="EMBL/GenBank/DDBJ databases">
        <title>A functionally conserved STORR gene fusion in Papaver species that diverged 16.8 million years ago.</title>
        <authorList>
            <person name="Catania T."/>
        </authorList>
    </citation>
    <scope>NUCLEOTIDE SEQUENCE</scope>
    <source>
        <strain evidence="10">S-191538</strain>
    </source>
</reference>
<comment type="caution">
    <text evidence="10">The sequence shown here is derived from an EMBL/GenBank/DDBJ whole genome shotgun (WGS) entry which is preliminary data.</text>
</comment>
<keyword evidence="4 9" id="KW-0812">Transmembrane</keyword>
<feature type="transmembrane region" description="Helical" evidence="9">
    <location>
        <begin position="69"/>
        <end position="90"/>
    </location>
</feature>
<dbReference type="GO" id="GO:0010344">
    <property type="term" value="P:seed oilbody biogenesis"/>
    <property type="evidence" value="ECO:0007669"/>
    <property type="project" value="TreeGrafter"/>
</dbReference>
<accession>A0AA41VZ59</accession>
<keyword evidence="6 9" id="KW-0472">Membrane</keyword>
<dbReference type="PROSITE" id="PS00811">
    <property type="entry name" value="OLEOSINS"/>
    <property type="match status" value="1"/>
</dbReference>
<feature type="compositionally biased region" description="Polar residues" evidence="8">
    <location>
        <begin position="139"/>
        <end position="162"/>
    </location>
</feature>
<organism evidence="10 11">
    <name type="scientific">Papaver nudicaule</name>
    <name type="common">Iceland poppy</name>
    <dbReference type="NCBI Taxonomy" id="74823"/>
    <lineage>
        <taxon>Eukaryota</taxon>
        <taxon>Viridiplantae</taxon>
        <taxon>Streptophyta</taxon>
        <taxon>Embryophyta</taxon>
        <taxon>Tracheophyta</taxon>
        <taxon>Spermatophyta</taxon>
        <taxon>Magnoliopsida</taxon>
        <taxon>Ranunculales</taxon>
        <taxon>Papaveraceae</taxon>
        <taxon>Papaveroideae</taxon>
        <taxon>Papaver</taxon>
    </lineage>
</organism>
<feature type="region of interest" description="Disordered" evidence="8">
    <location>
        <begin position="1"/>
        <end position="33"/>
    </location>
</feature>
<proteinExistence type="inferred from homology"/>
<keyword evidence="3 7" id="KW-0551">Lipid droplet</keyword>
<dbReference type="GO" id="GO:0050826">
    <property type="term" value="P:response to freezing"/>
    <property type="evidence" value="ECO:0007669"/>
    <property type="project" value="TreeGrafter"/>
</dbReference>
<evidence type="ECO:0000256" key="6">
    <source>
        <dbReference type="ARBA" id="ARBA00023136"/>
    </source>
</evidence>
<feature type="region of interest" description="Disordered" evidence="8">
    <location>
        <begin position="137"/>
        <end position="162"/>
    </location>
</feature>
<evidence type="ECO:0000256" key="5">
    <source>
        <dbReference type="ARBA" id="ARBA00022989"/>
    </source>
</evidence>
<evidence type="ECO:0000313" key="10">
    <source>
        <dbReference type="EMBL" id="MCL7050126.1"/>
    </source>
</evidence>
<keyword evidence="11" id="KW-1185">Reference proteome</keyword>
<feature type="transmembrane region" description="Helical" evidence="9">
    <location>
        <begin position="96"/>
        <end position="117"/>
    </location>
</feature>
<keyword evidence="5 9" id="KW-1133">Transmembrane helix</keyword>
<evidence type="ECO:0000313" key="11">
    <source>
        <dbReference type="Proteomes" id="UP001177140"/>
    </source>
</evidence>
<feature type="compositionally biased region" description="Low complexity" evidence="8">
    <location>
        <begin position="8"/>
        <end position="27"/>
    </location>
</feature>
<feature type="transmembrane region" description="Helical" evidence="9">
    <location>
        <begin position="43"/>
        <end position="62"/>
    </location>
</feature>
<sequence>MAEHQTHHQMQQHGPQHGMQHGQHQPGAMKSLLPEKGPSTSQVVAVVTLFPVGGILLTLAGLTLTGTIIGLAVATPLFVIFSPVLVPAAITIGLAVMGFLTSGAFGLTALSSLSWIINYIRGARVPETLDQARRRMQESAGQMTQQVGQKTKDVGQTIQQKA</sequence>
<comment type="subcellular location">
    <subcellularLocation>
        <location evidence="7">Lipid droplet</location>
    </subcellularLocation>
    <subcellularLocation>
        <location evidence="7">Membrane</location>
        <topology evidence="7">Multi-pass membrane protein</topology>
    </subcellularLocation>
</comment>
<dbReference type="AlphaFoldDB" id="A0AA41VZ59"/>
<evidence type="ECO:0000256" key="3">
    <source>
        <dbReference type="ARBA" id="ARBA00022677"/>
    </source>
</evidence>
<name>A0AA41VZ59_PAPNU</name>
<evidence type="ECO:0000256" key="1">
    <source>
        <dbReference type="ARBA" id="ARBA00002582"/>
    </source>
</evidence>
<dbReference type="GO" id="GO:0016020">
    <property type="term" value="C:membrane"/>
    <property type="evidence" value="ECO:0007669"/>
    <property type="project" value="UniProtKB-SubCell"/>
</dbReference>
<dbReference type="PANTHER" id="PTHR33203">
    <property type="entry name" value="OLEOSIN"/>
    <property type="match status" value="1"/>
</dbReference>
<evidence type="ECO:0000256" key="7">
    <source>
        <dbReference type="RuleBase" id="RU000540"/>
    </source>
</evidence>
<dbReference type="Pfam" id="PF01277">
    <property type="entry name" value="Oleosin"/>
    <property type="match status" value="1"/>
</dbReference>
<evidence type="ECO:0000256" key="8">
    <source>
        <dbReference type="SAM" id="MobiDB-lite"/>
    </source>
</evidence>